<reference evidence="1 2" key="1">
    <citation type="journal article" date="2018" name="Front. Plant Sci.">
        <title>Red Clover (Trifolium pratense) and Zigzag Clover (T. medium) - A Picture of Genomic Similarities and Differences.</title>
        <authorList>
            <person name="Dluhosova J."/>
            <person name="Istvanek J."/>
            <person name="Nedelnik J."/>
            <person name="Repkova J."/>
        </authorList>
    </citation>
    <scope>NUCLEOTIDE SEQUENCE [LARGE SCALE GENOMIC DNA]</scope>
    <source>
        <strain evidence="2">cv. 10/8</strain>
        <tissue evidence="1">Leaf</tissue>
    </source>
</reference>
<feature type="non-terminal residue" evidence="1">
    <location>
        <position position="1"/>
    </location>
</feature>
<evidence type="ECO:0000313" key="1">
    <source>
        <dbReference type="EMBL" id="MCI94647.1"/>
    </source>
</evidence>
<dbReference type="Proteomes" id="UP000265520">
    <property type="component" value="Unassembled WGS sequence"/>
</dbReference>
<dbReference type="EMBL" id="LXQA011362299">
    <property type="protein sequence ID" value="MCI94647.1"/>
    <property type="molecule type" value="Genomic_DNA"/>
</dbReference>
<organism evidence="1 2">
    <name type="scientific">Trifolium medium</name>
    <dbReference type="NCBI Taxonomy" id="97028"/>
    <lineage>
        <taxon>Eukaryota</taxon>
        <taxon>Viridiplantae</taxon>
        <taxon>Streptophyta</taxon>
        <taxon>Embryophyta</taxon>
        <taxon>Tracheophyta</taxon>
        <taxon>Spermatophyta</taxon>
        <taxon>Magnoliopsida</taxon>
        <taxon>eudicotyledons</taxon>
        <taxon>Gunneridae</taxon>
        <taxon>Pentapetalae</taxon>
        <taxon>rosids</taxon>
        <taxon>fabids</taxon>
        <taxon>Fabales</taxon>
        <taxon>Fabaceae</taxon>
        <taxon>Papilionoideae</taxon>
        <taxon>50 kb inversion clade</taxon>
        <taxon>NPAAA clade</taxon>
        <taxon>Hologalegina</taxon>
        <taxon>IRL clade</taxon>
        <taxon>Trifolieae</taxon>
        <taxon>Trifolium</taxon>
    </lineage>
</organism>
<keyword evidence="2" id="KW-1185">Reference proteome</keyword>
<sequence length="38" mass="4246">CGNRGFSSTRQSSTWHRAKCNSNLPNLVLQILDANSLR</sequence>
<evidence type="ECO:0000313" key="2">
    <source>
        <dbReference type="Proteomes" id="UP000265520"/>
    </source>
</evidence>
<comment type="caution">
    <text evidence="1">The sequence shown here is derived from an EMBL/GenBank/DDBJ whole genome shotgun (WGS) entry which is preliminary data.</text>
</comment>
<dbReference type="AlphaFoldDB" id="A0A392W2X0"/>
<protein>
    <submittedName>
        <fullName evidence="1">Uncharacterized protein</fullName>
    </submittedName>
</protein>
<name>A0A392W2X0_9FABA</name>
<accession>A0A392W2X0</accession>
<proteinExistence type="predicted"/>